<sequence>MAPVLRPRRNGRWRTAPYAFGIGAAGANGRSRTAPYAFDIGAAEANENNNIYPHNQSHPGTAADWLALVYRFQPKTISLFPEPVGFVDHILHRVWLSVSPEFHNYTTVTNFVKYAKVELANEKAVLGLMTPWFFNIKQTRKRAEETGEEFYECWQRRCFRAGHVFLLSRTRKKPGSRKFLHRLVIFKPGYPTYPTASEPLERRAEQTRWIDHAISTIKQTFELESTWLGGSAVHHIPANPARGMAADSVEVSAEFIEEIMIQPELFPDEVCQLLDRRFQLMDRPKLKMYTPPSP</sequence>
<name>A0ACC1PBL3_9PEZI</name>
<keyword evidence="2" id="KW-1185">Reference proteome</keyword>
<reference evidence="1" key="1">
    <citation type="submission" date="2022-10" db="EMBL/GenBank/DDBJ databases">
        <title>Genome Sequence of Xylaria curta.</title>
        <authorList>
            <person name="Buettner E."/>
        </authorList>
    </citation>
    <scope>NUCLEOTIDE SEQUENCE</scope>
    <source>
        <strain evidence="1">Babe10</strain>
    </source>
</reference>
<organism evidence="1 2">
    <name type="scientific">Xylaria curta</name>
    <dbReference type="NCBI Taxonomy" id="42375"/>
    <lineage>
        <taxon>Eukaryota</taxon>
        <taxon>Fungi</taxon>
        <taxon>Dikarya</taxon>
        <taxon>Ascomycota</taxon>
        <taxon>Pezizomycotina</taxon>
        <taxon>Sordariomycetes</taxon>
        <taxon>Xylariomycetidae</taxon>
        <taxon>Xylariales</taxon>
        <taxon>Xylariaceae</taxon>
        <taxon>Xylaria</taxon>
    </lineage>
</organism>
<accession>A0ACC1PBL3</accession>
<evidence type="ECO:0000313" key="2">
    <source>
        <dbReference type="Proteomes" id="UP001143856"/>
    </source>
</evidence>
<evidence type="ECO:0000313" key="1">
    <source>
        <dbReference type="EMBL" id="KAJ2989118.1"/>
    </source>
</evidence>
<comment type="caution">
    <text evidence="1">The sequence shown here is derived from an EMBL/GenBank/DDBJ whole genome shotgun (WGS) entry which is preliminary data.</text>
</comment>
<protein>
    <submittedName>
        <fullName evidence="1">Uncharacterized protein</fullName>
    </submittedName>
</protein>
<gene>
    <name evidence="1" type="ORF">NUW58_g3633</name>
</gene>
<dbReference type="EMBL" id="JAPDGR010000565">
    <property type="protein sequence ID" value="KAJ2989118.1"/>
    <property type="molecule type" value="Genomic_DNA"/>
</dbReference>
<proteinExistence type="predicted"/>
<dbReference type="Proteomes" id="UP001143856">
    <property type="component" value="Unassembled WGS sequence"/>
</dbReference>